<protein>
    <submittedName>
        <fullName evidence="2">16S rRNA processing protein RimM</fullName>
    </submittedName>
</protein>
<dbReference type="Proteomes" id="UP000308978">
    <property type="component" value="Unassembled WGS sequence"/>
</dbReference>
<feature type="domain" description="Ribosome maturation factor RimM PRC barrel" evidence="1">
    <location>
        <begin position="106"/>
        <end position="171"/>
    </location>
</feature>
<sequence>MRGWCDIAYLAKTKNLNGGLVARGAPGLPVLLYEGLEVALVPPALDAPRRVHVASVAELSETEALVAFDEVPDLGVAELVVGCRCLVREAEVDLSLIEADDDLPDWEGWRVEDVRAGFVGEVAALDDRAMQPLLVVRRDDGRETLVPLVDAFVEAVDEDARAIRLSCPEGLLDL</sequence>
<gene>
    <name evidence="2" type="ORF">E5986_05205</name>
</gene>
<dbReference type="AlphaFoldDB" id="A0A4S4G4C0"/>
<dbReference type="GeneID" id="82190367"/>
<dbReference type="InterPro" id="IPR056792">
    <property type="entry name" value="PRC_RimM"/>
</dbReference>
<dbReference type="InterPro" id="IPR011961">
    <property type="entry name" value="RimM"/>
</dbReference>
<dbReference type="RefSeq" id="WP_016309021.1">
    <property type="nucleotide sequence ID" value="NZ_CAJTBT010000001.1"/>
</dbReference>
<evidence type="ECO:0000313" key="3">
    <source>
        <dbReference type="Proteomes" id="UP000308978"/>
    </source>
</evidence>
<dbReference type="GO" id="GO:0043022">
    <property type="term" value="F:ribosome binding"/>
    <property type="evidence" value="ECO:0007669"/>
    <property type="project" value="InterPro"/>
</dbReference>
<dbReference type="PANTHER" id="PTHR33692">
    <property type="entry name" value="RIBOSOME MATURATION FACTOR RIMM"/>
    <property type="match status" value="1"/>
</dbReference>
<name>A0A4S4G4C0_9ACTN</name>
<dbReference type="GO" id="GO:0006364">
    <property type="term" value="P:rRNA processing"/>
    <property type="evidence" value="ECO:0007669"/>
    <property type="project" value="InterPro"/>
</dbReference>
<dbReference type="InterPro" id="IPR011033">
    <property type="entry name" value="PRC_barrel-like_sf"/>
</dbReference>
<dbReference type="EMBL" id="SSTJ01000005">
    <property type="protein sequence ID" value="THG37455.1"/>
    <property type="molecule type" value="Genomic_DNA"/>
</dbReference>
<dbReference type="Gene3D" id="2.30.30.240">
    <property type="entry name" value="PRC-barrel domain"/>
    <property type="match status" value="1"/>
</dbReference>
<evidence type="ECO:0000259" key="1">
    <source>
        <dbReference type="Pfam" id="PF24986"/>
    </source>
</evidence>
<reference evidence="2 3" key="1">
    <citation type="submission" date="2019-04" db="EMBL/GenBank/DDBJ databases">
        <title>Microbes associate with the intestines of laboratory mice.</title>
        <authorList>
            <person name="Navarre W."/>
            <person name="Wong E."/>
            <person name="Huang K.C."/>
            <person name="Tropini C."/>
            <person name="Ng K."/>
            <person name="Yu B."/>
        </authorList>
    </citation>
    <scope>NUCLEOTIDE SEQUENCE [LARGE SCALE GENOMIC DNA]</scope>
    <source>
        <strain evidence="2 3">NM80_B27</strain>
    </source>
</reference>
<dbReference type="PANTHER" id="PTHR33692:SF1">
    <property type="entry name" value="RIBOSOME MATURATION FACTOR RIMM"/>
    <property type="match status" value="1"/>
</dbReference>
<dbReference type="GO" id="GO:0005840">
    <property type="term" value="C:ribosome"/>
    <property type="evidence" value="ECO:0007669"/>
    <property type="project" value="InterPro"/>
</dbReference>
<dbReference type="SUPFAM" id="SSF50346">
    <property type="entry name" value="PRC-barrel domain"/>
    <property type="match status" value="1"/>
</dbReference>
<evidence type="ECO:0000313" key="2">
    <source>
        <dbReference type="EMBL" id="THG37455.1"/>
    </source>
</evidence>
<dbReference type="Pfam" id="PF24986">
    <property type="entry name" value="PRC_RimM"/>
    <property type="match status" value="1"/>
</dbReference>
<accession>A0A4S4G4C0</accession>
<organism evidence="2 3">
    <name type="scientific">Adlercreutzia caecimuris</name>
    <dbReference type="NCBI Taxonomy" id="671266"/>
    <lineage>
        <taxon>Bacteria</taxon>
        <taxon>Bacillati</taxon>
        <taxon>Actinomycetota</taxon>
        <taxon>Coriobacteriia</taxon>
        <taxon>Eggerthellales</taxon>
        <taxon>Eggerthellaceae</taxon>
        <taxon>Adlercreutzia</taxon>
    </lineage>
</organism>
<proteinExistence type="predicted"/>
<comment type="caution">
    <text evidence="2">The sequence shown here is derived from an EMBL/GenBank/DDBJ whole genome shotgun (WGS) entry which is preliminary data.</text>
</comment>